<dbReference type="PANTHER" id="PTHR33446">
    <property type="entry name" value="PROTEIN TONB-RELATED"/>
    <property type="match status" value="1"/>
</dbReference>
<comment type="caution">
    <text evidence="13">The sequence shown here is derived from an EMBL/GenBank/DDBJ whole genome shotgun (WGS) entry which is preliminary data.</text>
</comment>
<evidence type="ECO:0000256" key="5">
    <source>
        <dbReference type="ARBA" id="ARBA00022519"/>
    </source>
</evidence>
<dbReference type="InterPro" id="IPR037682">
    <property type="entry name" value="TonB_C"/>
</dbReference>
<dbReference type="Proteomes" id="UP001204445">
    <property type="component" value="Unassembled WGS sequence"/>
</dbReference>
<dbReference type="GO" id="GO:0015031">
    <property type="term" value="P:protein transport"/>
    <property type="evidence" value="ECO:0007669"/>
    <property type="project" value="UniProtKB-KW"/>
</dbReference>
<dbReference type="PROSITE" id="PS52015">
    <property type="entry name" value="TONB_CTD"/>
    <property type="match status" value="1"/>
</dbReference>
<dbReference type="InterPro" id="IPR006260">
    <property type="entry name" value="TonB/TolA_C"/>
</dbReference>
<comment type="similarity">
    <text evidence="2">Belongs to the TonB family.</text>
</comment>
<feature type="region of interest" description="Disordered" evidence="10">
    <location>
        <begin position="60"/>
        <end position="202"/>
    </location>
</feature>
<evidence type="ECO:0000256" key="8">
    <source>
        <dbReference type="ARBA" id="ARBA00022989"/>
    </source>
</evidence>
<evidence type="ECO:0000256" key="9">
    <source>
        <dbReference type="ARBA" id="ARBA00023136"/>
    </source>
</evidence>
<accession>A0AAE3L1J0</accession>
<dbReference type="RefSeq" id="WP_259054863.1">
    <property type="nucleotide sequence ID" value="NZ_JANUCT010000007.1"/>
</dbReference>
<keyword evidence="8 11" id="KW-1133">Transmembrane helix</keyword>
<evidence type="ECO:0000256" key="4">
    <source>
        <dbReference type="ARBA" id="ARBA00022475"/>
    </source>
</evidence>
<dbReference type="GO" id="GO:0055085">
    <property type="term" value="P:transmembrane transport"/>
    <property type="evidence" value="ECO:0007669"/>
    <property type="project" value="InterPro"/>
</dbReference>
<evidence type="ECO:0000256" key="1">
    <source>
        <dbReference type="ARBA" id="ARBA00004383"/>
    </source>
</evidence>
<keyword evidence="9 11" id="KW-0472">Membrane</keyword>
<reference evidence="13" key="1">
    <citation type="submission" date="2022-08" db="EMBL/GenBank/DDBJ databases">
        <title>Genomic Encyclopedia of Type Strains, Phase III (KMG-III): the genomes of soil and plant-associated and newly described type strains.</title>
        <authorList>
            <person name="Whitman W."/>
        </authorList>
    </citation>
    <scope>NUCLEOTIDE SEQUENCE</scope>
    <source>
        <strain evidence="13">HMT 1</strain>
    </source>
</reference>
<feature type="transmembrane region" description="Helical" evidence="11">
    <location>
        <begin position="18"/>
        <end position="39"/>
    </location>
</feature>
<dbReference type="GO" id="GO:0031992">
    <property type="term" value="F:energy transducer activity"/>
    <property type="evidence" value="ECO:0007669"/>
    <property type="project" value="TreeGrafter"/>
</dbReference>
<keyword evidence="14" id="KW-1185">Reference proteome</keyword>
<evidence type="ECO:0000259" key="12">
    <source>
        <dbReference type="PROSITE" id="PS52015"/>
    </source>
</evidence>
<comment type="subcellular location">
    <subcellularLocation>
        <location evidence="1">Cell inner membrane</location>
        <topology evidence="1">Single-pass membrane protein</topology>
        <orientation evidence="1">Periplasmic side</orientation>
    </subcellularLocation>
</comment>
<keyword evidence="3" id="KW-0813">Transport</keyword>
<proteinExistence type="inferred from homology"/>
<evidence type="ECO:0000256" key="7">
    <source>
        <dbReference type="ARBA" id="ARBA00022927"/>
    </source>
</evidence>
<dbReference type="PANTHER" id="PTHR33446:SF11">
    <property type="entry name" value="TONB3"/>
    <property type="match status" value="1"/>
</dbReference>
<evidence type="ECO:0000256" key="6">
    <source>
        <dbReference type="ARBA" id="ARBA00022692"/>
    </source>
</evidence>
<evidence type="ECO:0000256" key="10">
    <source>
        <dbReference type="SAM" id="MobiDB-lite"/>
    </source>
</evidence>
<dbReference type="GO" id="GO:0098797">
    <property type="term" value="C:plasma membrane protein complex"/>
    <property type="evidence" value="ECO:0007669"/>
    <property type="project" value="TreeGrafter"/>
</dbReference>
<evidence type="ECO:0000256" key="3">
    <source>
        <dbReference type="ARBA" id="ARBA00022448"/>
    </source>
</evidence>
<dbReference type="Pfam" id="PF03544">
    <property type="entry name" value="TonB_C"/>
    <property type="match status" value="1"/>
</dbReference>
<keyword evidence="5" id="KW-0997">Cell inner membrane</keyword>
<dbReference type="Gene3D" id="3.30.1150.10">
    <property type="match status" value="1"/>
</dbReference>
<feature type="domain" description="TonB C-terminal" evidence="12">
    <location>
        <begin position="244"/>
        <end position="341"/>
    </location>
</feature>
<feature type="compositionally biased region" description="Low complexity" evidence="10">
    <location>
        <begin position="137"/>
        <end position="151"/>
    </location>
</feature>
<evidence type="ECO:0000256" key="2">
    <source>
        <dbReference type="ARBA" id="ARBA00006555"/>
    </source>
</evidence>
<keyword evidence="4" id="KW-1003">Cell membrane</keyword>
<evidence type="ECO:0000256" key="11">
    <source>
        <dbReference type="SAM" id="Phobius"/>
    </source>
</evidence>
<name>A0AAE3L1J0_9GAMM</name>
<feature type="compositionally biased region" description="Acidic residues" evidence="10">
    <location>
        <begin position="183"/>
        <end position="192"/>
    </location>
</feature>
<evidence type="ECO:0000313" key="13">
    <source>
        <dbReference type="EMBL" id="MCS3903236.1"/>
    </source>
</evidence>
<organism evidence="13 14">
    <name type="scientific">Methylohalomonas lacus</name>
    <dbReference type="NCBI Taxonomy" id="398773"/>
    <lineage>
        <taxon>Bacteria</taxon>
        <taxon>Pseudomonadati</taxon>
        <taxon>Pseudomonadota</taxon>
        <taxon>Gammaproteobacteria</taxon>
        <taxon>Methylohalomonadales</taxon>
        <taxon>Methylohalomonadaceae</taxon>
        <taxon>Methylohalomonas</taxon>
    </lineage>
</organism>
<keyword evidence="7" id="KW-0653">Protein transport</keyword>
<dbReference type="InterPro" id="IPR051045">
    <property type="entry name" value="TonB-dependent_transducer"/>
</dbReference>
<dbReference type="AlphaFoldDB" id="A0AAE3L1J0"/>
<keyword evidence="6 11" id="KW-0812">Transmembrane</keyword>
<protein>
    <submittedName>
        <fullName evidence="13">Protein TonB</fullName>
    </submittedName>
</protein>
<feature type="compositionally biased region" description="Pro residues" evidence="10">
    <location>
        <begin position="88"/>
        <end position="136"/>
    </location>
</feature>
<evidence type="ECO:0000313" key="14">
    <source>
        <dbReference type="Proteomes" id="UP001204445"/>
    </source>
</evidence>
<gene>
    <name evidence="13" type="ORF">J2T55_001256</name>
</gene>
<dbReference type="EMBL" id="JANUCT010000007">
    <property type="protein sequence ID" value="MCS3903236.1"/>
    <property type="molecule type" value="Genomic_DNA"/>
</dbReference>
<sequence>MTPTNQPTPPPVTPTDRLALTLCLAIIVHAVVILGVTFAPQDKSSPQFDPMDVILVQKESEAPDEAQMLAQANLEGGGESEESERPATPIPAPFPEPIARVTPPPPAQVEPLPEPEVPPAPEKVPEPAPAPEPPEPVEQVAVETEAPAEIKQPPEPQQTDPEPEPQQPTESEQPPEPSKPEAEVAEVPDEPEQPTPSASELVNKSLEMASLNAEIQRKMKARAERPKRTFISASTKEYKYASYMEAWRTKVERIGNLNYPEEARKRGLTGSLILDVALKPDGSVDEITIRRSSGTKLLDDAAIRIVELAAPFAPFPDNIRKDTDILHITRTWQFMQGNRFR</sequence>
<dbReference type="SUPFAM" id="SSF74653">
    <property type="entry name" value="TolA/TonB C-terminal domain"/>
    <property type="match status" value="1"/>
</dbReference>
<dbReference type="NCBIfam" id="TIGR01352">
    <property type="entry name" value="tonB_Cterm"/>
    <property type="match status" value="1"/>
</dbReference>